<feature type="compositionally biased region" description="Basic and acidic residues" evidence="1">
    <location>
        <begin position="337"/>
        <end position="358"/>
    </location>
</feature>
<accession>A0AAW1XDH0</accession>
<reference evidence="3 4" key="1">
    <citation type="journal article" date="2023" name="G3 (Bethesda)">
        <title>A chromosome-length genome assembly and annotation of blackberry (Rubus argutus, cv. 'Hillquist').</title>
        <authorList>
            <person name="Bruna T."/>
            <person name="Aryal R."/>
            <person name="Dudchenko O."/>
            <person name="Sargent D.J."/>
            <person name="Mead D."/>
            <person name="Buti M."/>
            <person name="Cavallini A."/>
            <person name="Hytonen T."/>
            <person name="Andres J."/>
            <person name="Pham M."/>
            <person name="Weisz D."/>
            <person name="Mascagni F."/>
            <person name="Usai G."/>
            <person name="Natali L."/>
            <person name="Bassil N."/>
            <person name="Fernandez G.E."/>
            <person name="Lomsadze A."/>
            <person name="Armour M."/>
            <person name="Olukolu B."/>
            <person name="Poorten T."/>
            <person name="Britton C."/>
            <person name="Davik J."/>
            <person name="Ashrafi H."/>
            <person name="Aiden E.L."/>
            <person name="Borodovsky M."/>
            <person name="Worthington M."/>
        </authorList>
    </citation>
    <scope>NUCLEOTIDE SEQUENCE [LARGE SCALE GENOMIC DNA]</scope>
    <source>
        <strain evidence="3">PI 553951</strain>
    </source>
</reference>
<comment type="caution">
    <text evidence="3">The sequence shown here is derived from an EMBL/GenBank/DDBJ whole genome shotgun (WGS) entry which is preliminary data.</text>
</comment>
<dbReference type="AlphaFoldDB" id="A0AAW1XDH0"/>
<keyword evidence="2" id="KW-0472">Membrane</keyword>
<feature type="region of interest" description="Disordered" evidence="1">
    <location>
        <begin position="295"/>
        <end position="406"/>
    </location>
</feature>
<dbReference type="PANTHER" id="PTHR34962">
    <property type="entry name" value="EMBRYO DEFECTIVE 1703-RELATED"/>
    <property type="match status" value="1"/>
</dbReference>
<gene>
    <name evidence="3" type="ORF">M0R45_020956</name>
</gene>
<proteinExistence type="predicted"/>
<evidence type="ECO:0000256" key="1">
    <source>
        <dbReference type="SAM" id="MobiDB-lite"/>
    </source>
</evidence>
<dbReference type="Pfam" id="PF11360">
    <property type="entry name" value="DUF3110"/>
    <property type="match status" value="1"/>
</dbReference>
<keyword evidence="2" id="KW-1133">Transmembrane helix</keyword>
<evidence type="ECO:0000313" key="3">
    <source>
        <dbReference type="EMBL" id="KAK9933780.1"/>
    </source>
</evidence>
<dbReference type="PANTHER" id="PTHR34962:SF3">
    <property type="entry name" value="ABC SUBFAMILY C PROTEIN"/>
    <property type="match status" value="1"/>
</dbReference>
<evidence type="ECO:0000256" key="2">
    <source>
        <dbReference type="SAM" id="Phobius"/>
    </source>
</evidence>
<dbReference type="Proteomes" id="UP001457282">
    <property type="component" value="Unassembled WGS sequence"/>
</dbReference>
<protein>
    <submittedName>
        <fullName evidence="3">Uncharacterized protein</fullName>
    </submittedName>
</protein>
<organism evidence="3 4">
    <name type="scientific">Rubus argutus</name>
    <name type="common">Southern blackberry</name>
    <dbReference type="NCBI Taxonomy" id="59490"/>
    <lineage>
        <taxon>Eukaryota</taxon>
        <taxon>Viridiplantae</taxon>
        <taxon>Streptophyta</taxon>
        <taxon>Embryophyta</taxon>
        <taxon>Tracheophyta</taxon>
        <taxon>Spermatophyta</taxon>
        <taxon>Magnoliopsida</taxon>
        <taxon>eudicotyledons</taxon>
        <taxon>Gunneridae</taxon>
        <taxon>Pentapetalae</taxon>
        <taxon>rosids</taxon>
        <taxon>fabids</taxon>
        <taxon>Rosales</taxon>
        <taxon>Rosaceae</taxon>
        <taxon>Rosoideae</taxon>
        <taxon>Rosoideae incertae sedis</taxon>
        <taxon>Rubus</taxon>
    </lineage>
</organism>
<feature type="transmembrane region" description="Helical" evidence="2">
    <location>
        <begin position="123"/>
        <end position="143"/>
    </location>
</feature>
<dbReference type="EMBL" id="JBEDUW010000004">
    <property type="protein sequence ID" value="KAK9933780.1"/>
    <property type="molecule type" value="Genomic_DNA"/>
</dbReference>
<feature type="region of interest" description="Disordered" evidence="1">
    <location>
        <begin position="144"/>
        <end position="165"/>
    </location>
</feature>
<dbReference type="InterPro" id="IPR021503">
    <property type="entry name" value="DUF3110"/>
</dbReference>
<name>A0AAW1XDH0_RUBAR</name>
<keyword evidence="2" id="KW-0812">Transmembrane</keyword>
<keyword evidence="4" id="KW-1185">Reference proteome</keyword>
<evidence type="ECO:0000313" key="4">
    <source>
        <dbReference type="Proteomes" id="UP001457282"/>
    </source>
</evidence>
<sequence>MAGAHCATVHFLVHPILPATRRTKLLVSASVSVSVSTRRKNYLRPKILKTLTKSDPQPASPTLPEQPIVLVESPVIPSRDNHELEQGDVAGEGTEVEELRVSETTTEYNGISGKISARTVLKYGVYFVGLFVIQTVVSVLLLGESDPDGDRNSKSSKGRVLNTSSGSELGNVVRFDESQLGEKIEEIRAMARKARKAEKRESKGSTGNEDDAFLISKDRVGIEKEVGDRLVKLQKRLSSKRENLPGSFVHFLEMFANFEDGVSKNNENVKEGNEALMFKKKLKFKTPSAEVNRNPKGFGVLEENGGSSKKKKGSGGVDGIVGNASVGTDGMELLDAVDSKNPRGSSEKGTGRLDEAKGIEAGNIEPQNGTVHRTIRGRSSPEGVKLSKSRGFGKKNPSSLKKEIQETTVKSDDPAVLSVNGSSIQKEAEKQALANKVSGKQSDNETDPWWLDLPYVLVIFMRRGSDGQGGLFSVELNSQSQNQGEASYTVAFEDRVDANNFCFLLESCFEDQDDFRATAAPLPNKELYKAVKSDNMKVIVVKKGQLQLYAGQPFAEVELALRSLVLQN</sequence>